<dbReference type="HOGENOM" id="CLU_141794_0_0_1"/>
<dbReference type="OrthoDB" id="10414466at2759"/>
<organism evidence="2 3">
    <name type="scientific">Trachipleistophora hominis</name>
    <name type="common">Microsporidian parasite</name>
    <dbReference type="NCBI Taxonomy" id="72359"/>
    <lineage>
        <taxon>Eukaryota</taxon>
        <taxon>Fungi</taxon>
        <taxon>Fungi incertae sedis</taxon>
        <taxon>Microsporidia</taxon>
        <taxon>Pleistophoridae</taxon>
        <taxon>Trachipleistophora</taxon>
    </lineage>
</organism>
<feature type="transmembrane region" description="Helical" evidence="1">
    <location>
        <begin position="102"/>
        <end position="119"/>
    </location>
</feature>
<name>L7K026_TRAHO</name>
<evidence type="ECO:0000313" key="3">
    <source>
        <dbReference type="Proteomes" id="UP000011185"/>
    </source>
</evidence>
<dbReference type="InParanoid" id="L7K026"/>
<keyword evidence="1" id="KW-0472">Membrane</keyword>
<sequence>MTTENLISPRERMTYITLLCALSVLEITFFGLSSFYSRALKFNSLYTIKGSALLLGNLFLVDAIIQKNLDQLYLYPIVYAFTSALVFLGGEQSTGLCLVFKIVEVGLLLFRGFIAFMLLRKIRIEVVWYYFKKLGPSTQLIGKFIS</sequence>
<gene>
    <name evidence="2" type="ORF">THOM_0053</name>
</gene>
<keyword evidence="3" id="KW-1185">Reference proteome</keyword>
<protein>
    <submittedName>
        <fullName evidence="2">Putative transporter</fullName>
    </submittedName>
</protein>
<keyword evidence="1" id="KW-1133">Transmembrane helix</keyword>
<feature type="transmembrane region" description="Helical" evidence="1">
    <location>
        <begin position="72"/>
        <end position="90"/>
    </location>
</feature>
<proteinExistence type="predicted"/>
<dbReference type="EMBL" id="JH993801">
    <property type="protein sequence ID" value="ELQ76955.1"/>
    <property type="molecule type" value="Genomic_DNA"/>
</dbReference>
<accession>L7K026</accession>
<evidence type="ECO:0000313" key="2">
    <source>
        <dbReference type="EMBL" id="ELQ76955.1"/>
    </source>
</evidence>
<dbReference type="OMA" id="IRIEVVW"/>
<keyword evidence="1" id="KW-0812">Transmembrane</keyword>
<reference evidence="2 3" key="1">
    <citation type="journal article" date="2012" name="PLoS Pathog.">
        <title>The genome of the obligate intracellular parasite Trachipleistophora hominis: new insights into microsporidian genome dynamics and reductive evolution.</title>
        <authorList>
            <person name="Heinz E."/>
            <person name="Williams T.A."/>
            <person name="Nakjang S."/>
            <person name="Noel C.J."/>
            <person name="Swan D.C."/>
            <person name="Goldberg A.V."/>
            <person name="Harris S.R."/>
            <person name="Weinmaier T."/>
            <person name="Markert S."/>
            <person name="Becher D."/>
            <person name="Bernhardt J."/>
            <person name="Dagan T."/>
            <person name="Hacker C."/>
            <person name="Lucocq J.M."/>
            <person name="Schweder T."/>
            <person name="Rattei T."/>
            <person name="Hall N."/>
            <person name="Hirt R.P."/>
            <person name="Embley T.M."/>
        </authorList>
    </citation>
    <scope>NUCLEOTIDE SEQUENCE [LARGE SCALE GENOMIC DNA]</scope>
</reference>
<dbReference type="AlphaFoldDB" id="L7K026"/>
<feature type="transmembrane region" description="Helical" evidence="1">
    <location>
        <begin position="44"/>
        <end position="65"/>
    </location>
</feature>
<dbReference type="Proteomes" id="UP000011185">
    <property type="component" value="Unassembled WGS sequence"/>
</dbReference>
<feature type="transmembrane region" description="Helical" evidence="1">
    <location>
        <begin position="12"/>
        <end position="32"/>
    </location>
</feature>
<dbReference type="VEuPathDB" id="MicrosporidiaDB:THOM_0053"/>
<evidence type="ECO:0000256" key="1">
    <source>
        <dbReference type="SAM" id="Phobius"/>
    </source>
</evidence>